<dbReference type="Gene3D" id="1.10.10.10">
    <property type="entry name" value="Winged helix-like DNA-binding domain superfamily/Winged helix DNA-binding domain"/>
    <property type="match status" value="1"/>
</dbReference>
<reference evidence="1" key="1">
    <citation type="journal article" date="2014" name="Front. Microbiol.">
        <title>High frequency of phylogenetically diverse reductive dehalogenase-homologous genes in deep subseafloor sedimentary metagenomes.</title>
        <authorList>
            <person name="Kawai M."/>
            <person name="Futagami T."/>
            <person name="Toyoda A."/>
            <person name="Takaki Y."/>
            <person name="Nishi S."/>
            <person name="Hori S."/>
            <person name="Arai W."/>
            <person name="Tsubouchi T."/>
            <person name="Morono Y."/>
            <person name="Uchiyama I."/>
            <person name="Ito T."/>
            <person name="Fujiyama A."/>
            <person name="Inagaki F."/>
            <person name="Takami H."/>
        </authorList>
    </citation>
    <scope>NUCLEOTIDE SEQUENCE</scope>
    <source>
        <strain evidence="1">Expedition CK06-06</strain>
    </source>
</reference>
<dbReference type="AlphaFoldDB" id="X1M6F4"/>
<gene>
    <name evidence="1" type="ORF">S03H2_70086</name>
</gene>
<dbReference type="InterPro" id="IPR036388">
    <property type="entry name" value="WH-like_DNA-bd_sf"/>
</dbReference>
<feature type="non-terminal residue" evidence="1">
    <location>
        <position position="1"/>
    </location>
</feature>
<organism evidence="1">
    <name type="scientific">marine sediment metagenome</name>
    <dbReference type="NCBI Taxonomy" id="412755"/>
    <lineage>
        <taxon>unclassified sequences</taxon>
        <taxon>metagenomes</taxon>
        <taxon>ecological metagenomes</taxon>
    </lineage>
</organism>
<accession>X1M6F4</accession>
<proteinExistence type="predicted"/>
<comment type="caution">
    <text evidence="1">The sequence shown here is derived from an EMBL/GenBank/DDBJ whole genome shotgun (WGS) entry which is preliminary data.</text>
</comment>
<evidence type="ECO:0000313" key="1">
    <source>
        <dbReference type="EMBL" id="GAI01944.1"/>
    </source>
</evidence>
<dbReference type="EMBL" id="BARU01046469">
    <property type="protein sequence ID" value="GAI01944.1"/>
    <property type="molecule type" value="Genomic_DNA"/>
</dbReference>
<protein>
    <submittedName>
        <fullName evidence="1">Uncharacterized protein</fullName>
    </submittedName>
</protein>
<sequence>CIIFANKRPNWVAPKKEIKKALEYLAESGLIPKLHKMKNKALLITFKPAELESDVLTILSIASVNGLTSYEEVATLTGWQKVRIEVALASLVKN</sequence>
<name>X1M6F4_9ZZZZ</name>